<dbReference type="OrthoDB" id="323926at2"/>
<reference evidence="6 7" key="1">
    <citation type="submission" date="2019-07" db="EMBL/GenBank/DDBJ databases">
        <title>Draft genome sequence of Brevibacterium aurantiacum XU54 isolated from Xinjiang China.</title>
        <authorList>
            <person name="Xu X."/>
        </authorList>
    </citation>
    <scope>NUCLEOTIDE SEQUENCE [LARGE SCALE GENOMIC DNA]</scope>
    <source>
        <strain evidence="6 7">XU54</strain>
    </source>
</reference>
<protein>
    <submittedName>
        <fullName evidence="6">Iron-containing alcohol dehydrogenase</fullName>
    </submittedName>
</protein>
<comment type="caution">
    <text evidence="6">The sequence shown here is derived from an EMBL/GenBank/DDBJ whole genome shotgun (WGS) entry which is preliminary data.</text>
</comment>
<dbReference type="PANTHER" id="PTHR11496">
    <property type="entry name" value="ALCOHOL DEHYDROGENASE"/>
    <property type="match status" value="1"/>
</dbReference>
<dbReference type="Pfam" id="PF25137">
    <property type="entry name" value="ADH_Fe_C"/>
    <property type="match status" value="1"/>
</dbReference>
<dbReference type="Gene3D" id="3.40.50.1970">
    <property type="match status" value="1"/>
</dbReference>
<dbReference type="InterPro" id="IPR056798">
    <property type="entry name" value="ADH_Fe_C"/>
</dbReference>
<evidence type="ECO:0000256" key="2">
    <source>
        <dbReference type="ARBA" id="ARBA00023002"/>
    </source>
</evidence>
<feature type="domain" description="Alcohol dehydrogenase iron-type/glycerol dehydrogenase GldA" evidence="4">
    <location>
        <begin position="45"/>
        <end position="212"/>
    </location>
</feature>
<dbReference type="InterPro" id="IPR018211">
    <property type="entry name" value="ADH_Fe_CS"/>
</dbReference>
<dbReference type="InterPro" id="IPR039697">
    <property type="entry name" value="Alcohol_dehydrogenase_Fe"/>
</dbReference>
<comment type="similarity">
    <text evidence="1">Belongs to the iron-containing alcohol dehydrogenase family.</text>
</comment>
<evidence type="ECO:0000256" key="3">
    <source>
        <dbReference type="ARBA" id="ARBA00023027"/>
    </source>
</evidence>
<dbReference type="GO" id="GO:0004022">
    <property type="term" value="F:alcohol dehydrogenase (NAD+) activity"/>
    <property type="evidence" value="ECO:0007669"/>
    <property type="project" value="TreeGrafter"/>
</dbReference>
<proteinExistence type="inferred from homology"/>
<dbReference type="RefSeq" id="WP_143922595.1">
    <property type="nucleotide sequence ID" value="NZ_VLTK01000005.1"/>
</dbReference>
<dbReference type="Gene3D" id="1.20.1090.10">
    <property type="entry name" value="Dehydroquinate synthase-like - alpha domain"/>
    <property type="match status" value="1"/>
</dbReference>
<dbReference type="PROSITE" id="PS00913">
    <property type="entry name" value="ADH_IRON_1"/>
    <property type="match status" value="1"/>
</dbReference>
<accession>A0A556CFE6</accession>
<dbReference type="Pfam" id="PF00465">
    <property type="entry name" value="Fe-ADH"/>
    <property type="match status" value="1"/>
</dbReference>
<dbReference type="EMBL" id="VLTK01000005">
    <property type="protein sequence ID" value="TSI16160.1"/>
    <property type="molecule type" value="Genomic_DNA"/>
</dbReference>
<evidence type="ECO:0000313" key="7">
    <source>
        <dbReference type="Proteomes" id="UP000316406"/>
    </source>
</evidence>
<dbReference type="FunFam" id="3.40.50.1970:FF:000003">
    <property type="entry name" value="Alcohol dehydrogenase, iron-containing"/>
    <property type="match status" value="1"/>
</dbReference>
<keyword evidence="7" id="KW-1185">Reference proteome</keyword>
<organism evidence="6 7">
    <name type="scientific">Brevibacterium aurantiacum</name>
    <dbReference type="NCBI Taxonomy" id="273384"/>
    <lineage>
        <taxon>Bacteria</taxon>
        <taxon>Bacillati</taxon>
        <taxon>Actinomycetota</taxon>
        <taxon>Actinomycetes</taxon>
        <taxon>Micrococcales</taxon>
        <taxon>Brevibacteriaceae</taxon>
        <taxon>Brevibacterium</taxon>
    </lineage>
</organism>
<dbReference type="SUPFAM" id="SSF56796">
    <property type="entry name" value="Dehydroquinate synthase-like"/>
    <property type="match status" value="1"/>
</dbReference>
<dbReference type="GO" id="GO:0046872">
    <property type="term" value="F:metal ion binding"/>
    <property type="evidence" value="ECO:0007669"/>
    <property type="project" value="InterPro"/>
</dbReference>
<evidence type="ECO:0000313" key="6">
    <source>
        <dbReference type="EMBL" id="TSI16160.1"/>
    </source>
</evidence>
<evidence type="ECO:0000256" key="1">
    <source>
        <dbReference type="ARBA" id="ARBA00007358"/>
    </source>
</evidence>
<evidence type="ECO:0000259" key="5">
    <source>
        <dbReference type="Pfam" id="PF25137"/>
    </source>
</evidence>
<gene>
    <name evidence="6" type="ORF">FO013_11095</name>
</gene>
<dbReference type="AlphaFoldDB" id="A0A556CFE6"/>
<keyword evidence="2" id="KW-0560">Oxidoreductase</keyword>
<dbReference type="PANTHER" id="PTHR11496:SF102">
    <property type="entry name" value="ALCOHOL DEHYDROGENASE 4"/>
    <property type="match status" value="1"/>
</dbReference>
<dbReference type="InterPro" id="IPR001670">
    <property type="entry name" value="ADH_Fe/GldA"/>
</dbReference>
<keyword evidence="3" id="KW-0520">NAD</keyword>
<dbReference type="CDD" id="cd08191">
    <property type="entry name" value="Fe-ADH-like"/>
    <property type="match status" value="1"/>
</dbReference>
<dbReference type="Proteomes" id="UP000316406">
    <property type="component" value="Unassembled WGS sequence"/>
</dbReference>
<feature type="domain" description="Fe-containing alcohol dehydrogenase-like C-terminal" evidence="5">
    <location>
        <begin position="223"/>
        <end position="461"/>
    </location>
</feature>
<sequence>MSLRTVTVLRQKSIQDLTKSDPSENGMEPMSELKCNRLFAGFRAPREIIFGTGQRHSLPKILNTLGTRVFFCVDPSMVTHPEVSTLMNNVADSGIEVEVFSDVSPELPIEDIAAAVSAAKRHSTDAVVAIGGGSSIDLAKLVSCLLAHPGDVKQYFGEFAVPGPILPIVAIPTTAGTGSEVTPVAVLTDTEQGVKAGVSSPYLIPTVALCDPELTLTCPPSVTAASGADALTHCIESYTAVRRDSHPDLLASRVAIGQSKLTNSLALEGIQSISDGLLGAYREPDSLHARTQVMYGALLGGLAFGTAGNAAAHALQYPVGAATRTPHGVGTGLLMPYVMEFNCQARIPEYAEIARIIGRSVIADDILSASVSQADHALILAASNGTSAGGNQEEQLAAAAPRLVQLYLSGIEIPSALSQIGFDPATIGSAAEKGVASKRLCDNNPILLDTSGAESILQAAMIGRLSLG</sequence>
<name>A0A556CFE6_BREAU</name>
<evidence type="ECO:0000259" key="4">
    <source>
        <dbReference type="Pfam" id="PF00465"/>
    </source>
</evidence>